<dbReference type="InterPro" id="IPR036249">
    <property type="entry name" value="Thioredoxin-like_sf"/>
</dbReference>
<keyword evidence="5" id="KW-0732">Signal</keyword>
<evidence type="ECO:0000256" key="2">
    <source>
        <dbReference type="ARBA" id="ARBA00022748"/>
    </source>
</evidence>
<keyword evidence="8" id="KW-1185">Reference proteome</keyword>
<comment type="caution">
    <text evidence="7">The sequence shown here is derived from an EMBL/GenBank/DDBJ whole genome shotgun (WGS) entry which is preliminary data.</text>
</comment>
<dbReference type="CDD" id="cd02966">
    <property type="entry name" value="TlpA_like_family"/>
    <property type="match status" value="1"/>
</dbReference>
<evidence type="ECO:0000256" key="5">
    <source>
        <dbReference type="SAM" id="SignalP"/>
    </source>
</evidence>
<keyword evidence="4" id="KW-0676">Redox-active center</keyword>
<evidence type="ECO:0000256" key="3">
    <source>
        <dbReference type="ARBA" id="ARBA00023157"/>
    </source>
</evidence>
<sequence>MRKFLTFSFVICLVASVFAGNKTNRPLEIQITSLVDADIVQVFRVERGVKKLVDEFPLKINESRIFRDTLDHAFYIVMYNKIKRKVYGQENETVKLKVTGSSIDLHKADKANKLLQSWFDLSFEARSFSVNYNHVDTKEFVKKTPFYERQRALEKASVNFHKKIDKYKGDAYFKRAMHKLVDTEITYFKLFFMQVPLLGYYDKAELPEDLYGSIPNNERFADPVLLDVSEELLPYGQLYGWWRQYKDHANAKYIIGYFSSPEIKVAYLLGHAELDKSGESVERIEKKYMHLLTSEESIKQFKKLQEQFAYLKDPSKMPDFKFQNLQDEIVPLSNYHGKLIVIDVWASWCAPCMKARPNFEALAEEMKDEDVTFIGVSVDQSDLKWKKVAAESHCVELRDKDKTFSNAFGLSTIPRYMIFSKDGGALVQSAPSPNTPDLKKTILKYLTKNNKF</sequence>
<dbReference type="Gene3D" id="3.40.30.10">
    <property type="entry name" value="Glutaredoxin"/>
    <property type="match status" value="1"/>
</dbReference>
<dbReference type="PROSITE" id="PS51352">
    <property type="entry name" value="THIOREDOXIN_2"/>
    <property type="match status" value="1"/>
</dbReference>
<dbReference type="InterPro" id="IPR013740">
    <property type="entry name" value="Redoxin"/>
</dbReference>
<feature type="chain" id="PRO_5035244244" evidence="5">
    <location>
        <begin position="20"/>
        <end position="452"/>
    </location>
</feature>
<reference evidence="7 8" key="1">
    <citation type="journal article" date="2018" name="J. Microbiol.">
        <title>Aestuariibaculum marinum sp. nov., a marine bacterium isolated from seawater in South Korea.</title>
        <authorList>
            <person name="Choi J."/>
            <person name="Lee D."/>
            <person name="Jang J.H."/>
            <person name="Cha S."/>
            <person name="Seo T."/>
        </authorList>
    </citation>
    <scope>NUCLEOTIDE SEQUENCE [LARGE SCALE GENOMIC DNA]</scope>
    <source>
        <strain evidence="7 8">IP7</strain>
    </source>
</reference>
<gene>
    <name evidence="7" type="ORF">ICJ85_13110</name>
</gene>
<feature type="signal peptide" evidence="5">
    <location>
        <begin position="1"/>
        <end position="19"/>
    </location>
</feature>
<dbReference type="GO" id="GO:0017004">
    <property type="term" value="P:cytochrome complex assembly"/>
    <property type="evidence" value="ECO:0007669"/>
    <property type="project" value="UniProtKB-KW"/>
</dbReference>
<proteinExistence type="predicted"/>
<name>A0A8J6Q3N1_9FLAO</name>
<dbReference type="AlphaFoldDB" id="A0A8J6Q3N1"/>
<dbReference type="InterPro" id="IPR013766">
    <property type="entry name" value="Thioredoxin_domain"/>
</dbReference>
<organism evidence="7 8">
    <name type="scientific">Aestuariibaculum marinum</name>
    <dbReference type="NCBI Taxonomy" id="2683592"/>
    <lineage>
        <taxon>Bacteria</taxon>
        <taxon>Pseudomonadati</taxon>
        <taxon>Bacteroidota</taxon>
        <taxon>Flavobacteriia</taxon>
        <taxon>Flavobacteriales</taxon>
        <taxon>Flavobacteriaceae</taxon>
    </lineage>
</organism>
<evidence type="ECO:0000256" key="4">
    <source>
        <dbReference type="ARBA" id="ARBA00023284"/>
    </source>
</evidence>
<dbReference type="PANTHER" id="PTHR42852">
    <property type="entry name" value="THIOL:DISULFIDE INTERCHANGE PROTEIN DSBE"/>
    <property type="match status" value="1"/>
</dbReference>
<dbReference type="GO" id="GO:0030313">
    <property type="term" value="C:cell envelope"/>
    <property type="evidence" value="ECO:0007669"/>
    <property type="project" value="UniProtKB-SubCell"/>
</dbReference>
<accession>A0A8J6Q3N1</accession>
<dbReference type="GO" id="GO:0016491">
    <property type="term" value="F:oxidoreductase activity"/>
    <property type="evidence" value="ECO:0007669"/>
    <property type="project" value="InterPro"/>
</dbReference>
<evidence type="ECO:0000256" key="1">
    <source>
        <dbReference type="ARBA" id="ARBA00004196"/>
    </source>
</evidence>
<evidence type="ECO:0000313" key="8">
    <source>
        <dbReference type="Proteomes" id="UP000621516"/>
    </source>
</evidence>
<protein>
    <submittedName>
        <fullName evidence="7">TlpA family protein disulfide reductase</fullName>
    </submittedName>
</protein>
<dbReference type="EMBL" id="JACVXD010000008">
    <property type="protein sequence ID" value="MBD0824955.1"/>
    <property type="molecule type" value="Genomic_DNA"/>
</dbReference>
<dbReference type="Proteomes" id="UP000621516">
    <property type="component" value="Unassembled WGS sequence"/>
</dbReference>
<evidence type="ECO:0000313" key="7">
    <source>
        <dbReference type="EMBL" id="MBD0824955.1"/>
    </source>
</evidence>
<keyword evidence="2" id="KW-0201">Cytochrome c-type biogenesis</keyword>
<evidence type="ECO:0000259" key="6">
    <source>
        <dbReference type="PROSITE" id="PS51352"/>
    </source>
</evidence>
<dbReference type="PANTHER" id="PTHR42852:SF6">
    <property type="entry name" value="THIOL:DISULFIDE INTERCHANGE PROTEIN DSBE"/>
    <property type="match status" value="1"/>
</dbReference>
<comment type="subcellular location">
    <subcellularLocation>
        <location evidence="1">Cell envelope</location>
    </subcellularLocation>
</comment>
<feature type="domain" description="Thioredoxin" evidence="6">
    <location>
        <begin position="311"/>
        <end position="448"/>
    </location>
</feature>
<dbReference type="RefSeq" id="WP_188224249.1">
    <property type="nucleotide sequence ID" value="NZ_JACVXD010000008.1"/>
</dbReference>
<dbReference type="SUPFAM" id="SSF52833">
    <property type="entry name" value="Thioredoxin-like"/>
    <property type="match status" value="1"/>
</dbReference>
<dbReference type="InterPro" id="IPR050553">
    <property type="entry name" value="Thioredoxin_ResA/DsbE_sf"/>
</dbReference>
<dbReference type="Pfam" id="PF08534">
    <property type="entry name" value="Redoxin"/>
    <property type="match status" value="1"/>
</dbReference>
<keyword evidence="3" id="KW-1015">Disulfide bond</keyword>